<feature type="region of interest" description="Disordered" evidence="1">
    <location>
        <begin position="47"/>
        <end position="99"/>
    </location>
</feature>
<accession>A0A0L0F0F3</accession>
<dbReference type="Proteomes" id="UP000054560">
    <property type="component" value="Unassembled WGS sequence"/>
</dbReference>
<feature type="non-terminal residue" evidence="2">
    <location>
        <position position="99"/>
    </location>
</feature>
<dbReference type="GeneID" id="25917860"/>
<keyword evidence="3" id="KW-1185">Reference proteome</keyword>
<sequence>MCCKSTKQSTDLLVAPMHGATIYRIQCTPRVVVVLIISKLRLETSYKKKERDRREREKRAARRKKEKLKKEQEAIRQGKIPTAPPQPKELTAEERRQKK</sequence>
<evidence type="ECO:0000313" key="2">
    <source>
        <dbReference type="EMBL" id="KNC70121.1"/>
    </source>
</evidence>
<dbReference type="RefSeq" id="XP_014144023.1">
    <property type="nucleotide sequence ID" value="XM_014288548.1"/>
</dbReference>
<name>A0A0L0F0F3_9EUKA</name>
<reference evidence="2 3" key="1">
    <citation type="submission" date="2011-02" db="EMBL/GenBank/DDBJ databases">
        <title>The Genome Sequence of Sphaeroforma arctica JP610.</title>
        <authorList>
            <consortium name="The Broad Institute Genome Sequencing Platform"/>
            <person name="Russ C."/>
            <person name="Cuomo C."/>
            <person name="Young S.K."/>
            <person name="Zeng Q."/>
            <person name="Gargeya S."/>
            <person name="Alvarado L."/>
            <person name="Berlin A."/>
            <person name="Chapman S.B."/>
            <person name="Chen Z."/>
            <person name="Freedman E."/>
            <person name="Gellesch M."/>
            <person name="Goldberg J."/>
            <person name="Griggs A."/>
            <person name="Gujja S."/>
            <person name="Heilman E."/>
            <person name="Heiman D."/>
            <person name="Howarth C."/>
            <person name="Mehta T."/>
            <person name="Neiman D."/>
            <person name="Pearson M."/>
            <person name="Roberts A."/>
            <person name="Saif S."/>
            <person name="Shea T."/>
            <person name="Shenoy N."/>
            <person name="Sisk P."/>
            <person name="Stolte C."/>
            <person name="Sykes S."/>
            <person name="White J."/>
            <person name="Yandava C."/>
            <person name="Burger G."/>
            <person name="Gray M.W."/>
            <person name="Holland P.W.H."/>
            <person name="King N."/>
            <person name="Lang F.B.F."/>
            <person name="Roger A.J."/>
            <person name="Ruiz-Trillo I."/>
            <person name="Haas B."/>
            <person name="Nusbaum C."/>
            <person name="Birren B."/>
        </authorList>
    </citation>
    <scope>NUCLEOTIDE SEQUENCE [LARGE SCALE GENOMIC DNA]</scope>
    <source>
        <strain evidence="2 3">JP610</strain>
    </source>
</reference>
<evidence type="ECO:0000256" key="1">
    <source>
        <dbReference type="SAM" id="MobiDB-lite"/>
    </source>
</evidence>
<proteinExistence type="predicted"/>
<feature type="compositionally biased region" description="Basic and acidic residues" evidence="1">
    <location>
        <begin position="47"/>
        <end position="58"/>
    </location>
</feature>
<dbReference type="EMBL" id="KQ252080">
    <property type="protein sequence ID" value="KNC70121.1"/>
    <property type="molecule type" value="Genomic_DNA"/>
</dbReference>
<gene>
    <name evidence="2" type="ORF">SARC_17356</name>
</gene>
<dbReference type="AlphaFoldDB" id="A0A0L0F0F3"/>
<organism evidence="2 3">
    <name type="scientific">Sphaeroforma arctica JP610</name>
    <dbReference type="NCBI Taxonomy" id="667725"/>
    <lineage>
        <taxon>Eukaryota</taxon>
        <taxon>Ichthyosporea</taxon>
        <taxon>Ichthyophonida</taxon>
        <taxon>Sphaeroforma</taxon>
    </lineage>
</organism>
<feature type="compositionally biased region" description="Basic and acidic residues" evidence="1">
    <location>
        <begin position="90"/>
        <end position="99"/>
    </location>
</feature>
<protein>
    <submittedName>
        <fullName evidence="2">Uncharacterized protein</fullName>
    </submittedName>
</protein>
<evidence type="ECO:0000313" key="3">
    <source>
        <dbReference type="Proteomes" id="UP000054560"/>
    </source>
</evidence>